<evidence type="ECO:0000313" key="1">
    <source>
        <dbReference type="EMBL" id="KAI8419718.1"/>
    </source>
</evidence>
<reference evidence="1 2" key="1">
    <citation type="journal article" date="2022" name="Genome Biol. Evol.">
        <title>The Spruce Budworm Genome: Reconstructing the Evolutionary History of Antifreeze Proteins.</title>
        <authorList>
            <person name="Beliveau C."/>
            <person name="Gagne P."/>
            <person name="Picq S."/>
            <person name="Vernygora O."/>
            <person name="Keeling C.I."/>
            <person name="Pinkney K."/>
            <person name="Doucet D."/>
            <person name="Wen F."/>
            <person name="Johnston J.S."/>
            <person name="Maaroufi H."/>
            <person name="Boyle B."/>
            <person name="Laroche J."/>
            <person name="Dewar K."/>
            <person name="Juretic N."/>
            <person name="Blackburn G."/>
            <person name="Nisole A."/>
            <person name="Brunet B."/>
            <person name="Brandao M."/>
            <person name="Lumley L."/>
            <person name="Duan J."/>
            <person name="Quan G."/>
            <person name="Lucarotti C.J."/>
            <person name="Roe A.D."/>
            <person name="Sperling F.A.H."/>
            <person name="Levesque R.C."/>
            <person name="Cusson M."/>
        </authorList>
    </citation>
    <scope>NUCLEOTIDE SEQUENCE [LARGE SCALE GENOMIC DNA]</scope>
    <source>
        <strain evidence="1">Glfc:IPQL:Cfum</strain>
    </source>
</reference>
<dbReference type="EMBL" id="CM046114">
    <property type="protein sequence ID" value="KAI8419718.1"/>
    <property type="molecule type" value="Genomic_DNA"/>
</dbReference>
<accession>A0ACC0J5Z2</accession>
<gene>
    <name evidence="1" type="ORF">MSG28_008405</name>
</gene>
<dbReference type="Proteomes" id="UP001064048">
    <property type="component" value="Chromosome 14"/>
</dbReference>
<keyword evidence="2" id="KW-1185">Reference proteome</keyword>
<organism evidence="1 2">
    <name type="scientific">Choristoneura fumiferana</name>
    <name type="common">Spruce budworm moth</name>
    <name type="synonym">Archips fumiferana</name>
    <dbReference type="NCBI Taxonomy" id="7141"/>
    <lineage>
        <taxon>Eukaryota</taxon>
        <taxon>Metazoa</taxon>
        <taxon>Ecdysozoa</taxon>
        <taxon>Arthropoda</taxon>
        <taxon>Hexapoda</taxon>
        <taxon>Insecta</taxon>
        <taxon>Pterygota</taxon>
        <taxon>Neoptera</taxon>
        <taxon>Endopterygota</taxon>
        <taxon>Lepidoptera</taxon>
        <taxon>Glossata</taxon>
        <taxon>Ditrysia</taxon>
        <taxon>Tortricoidea</taxon>
        <taxon>Tortricidae</taxon>
        <taxon>Tortricinae</taxon>
        <taxon>Choristoneura</taxon>
    </lineage>
</organism>
<name>A0ACC0J5Z2_CHOFU</name>
<proteinExistence type="predicted"/>
<sequence>MGRPYSTENRWPLGPKVSREETVDRQAQSTDVMDDDLVKVAGSRKIIADQNPAHPALCCRDYNSHQYVYIHSIDSKLHSALQRPYIVFGKTIPEAKLKDLKSLLHLIPQEYHSFYVNLDADKHIEDDLEGFSVQVDDVVNKPPSEGKYEKIKSALISRLTPSNKDCLRQVVKYEELGDRKPSQLLRHMRSLGGSAMTDEMLLFLWSSRLPAQVQALLQLNLYHMDLDTLAELADKVNGVSTQPMLIKLLPQFNRSIIHRPHPMC</sequence>
<evidence type="ECO:0000313" key="2">
    <source>
        <dbReference type="Proteomes" id="UP001064048"/>
    </source>
</evidence>
<comment type="caution">
    <text evidence="1">The sequence shown here is derived from an EMBL/GenBank/DDBJ whole genome shotgun (WGS) entry which is preliminary data.</text>
</comment>
<protein>
    <submittedName>
        <fullName evidence="1">Uncharacterized protein</fullName>
    </submittedName>
</protein>